<comment type="caution">
    <text evidence="2">The sequence shown here is derived from an EMBL/GenBank/DDBJ whole genome shotgun (WGS) entry which is preliminary data.</text>
</comment>
<dbReference type="Proteomes" id="UP000608024">
    <property type="component" value="Unassembled WGS sequence"/>
</dbReference>
<dbReference type="EMBL" id="BNBT01000012">
    <property type="protein sequence ID" value="GHE45344.1"/>
    <property type="molecule type" value="Genomic_DNA"/>
</dbReference>
<name>A0A919DIC4_9ACTN</name>
<proteinExistence type="predicted"/>
<reference evidence="2" key="2">
    <citation type="submission" date="2020-09" db="EMBL/GenBank/DDBJ databases">
        <authorList>
            <person name="Sun Q."/>
            <person name="Ohkuma M."/>
        </authorList>
    </citation>
    <scope>NUCLEOTIDE SEQUENCE</scope>
    <source>
        <strain evidence="2">JCM 4784</strain>
    </source>
</reference>
<feature type="region of interest" description="Disordered" evidence="1">
    <location>
        <begin position="1"/>
        <end position="100"/>
    </location>
</feature>
<keyword evidence="3" id="KW-1185">Reference proteome</keyword>
<dbReference type="AlphaFoldDB" id="A0A919DIC4"/>
<reference evidence="2" key="1">
    <citation type="journal article" date="2014" name="Int. J. Syst. Evol. Microbiol.">
        <title>Complete genome sequence of Corynebacterium casei LMG S-19264T (=DSM 44701T), isolated from a smear-ripened cheese.</title>
        <authorList>
            <consortium name="US DOE Joint Genome Institute (JGI-PGF)"/>
            <person name="Walter F."/>
            <person name="Albersmeier A."/>
            <person name="Kalinowski J."/>
            <person name="Ruckert C."/>
        </authorList>
    </citation>
    <scope>NUCLEOTIDE SEQUENCE</scope>
    <source>
        <strain evidence="2">JCM 4784</strain>
    </source>
</reference>
<evidence type="ECO:0000313" key="2">
    <source>
        <dbReference type="EMBL" id="GHE45344.1"/>
    </source>
</evidence>
<organism evidence="2 3">
    <name type="scientific">Streptomyces longispororuber</name>
    <dbReference type="NCBI Taxonomy" id="68230"/>
    <lineage>
        <taxon>Bacteria</taxon>
        <taxon>Bacillati</taxon>
        <taxon>Actinomycetota</taxon>
        <taxon>Actinomycetes</taxon>
        <taxon>Kitasatosporales</taxon>
        <taxon>Streptomycetaceae</taxon>
        <taxon>Streptomyces</taxon>
    </lineage>
</organism>
<evidence type="ECO:0000256" key="1">
    <source>
        <dbReference type="SAM" id="MobiDB-lite"/>
    </source>
</evidence>
<gene>
    <name evidence="2" type="ORF">GCM10018785_13800</name>
</gene>
<protein>
    <submittedName>
        <fullName evidence="2">Uncharacterized protein</fullName>
    </submittedName>
</protein>
<evidence type="ECO:0000313" key="3">
    <source>
        <dbReference type="Proteomes" id="UP000608024"/>
    </source>
</evidence>
<sequence length="127" mass="13492">MGAAPADGAIRPYGRIAGTRGRARSPLPGGGGHARVVPITPPRRVRAPADGPVRPFPAVRPTADSVVRPYGRASGACGRSRSPRYGRVRPTADRPVRPYGRVRTCTRPLMMSFSAFSTAATMSLRAR</sequence>
<accession>A0A919DIC4</accession>